<dbReference type="Proteomes" id="UP001141183">
    <property type="component" value="Unassembled WGS sequence"/>
</dbReference>
<evidence type="ECO:0000256" key="3">
    <source>
        <dbReference type="ARBA" id="ARBA00022989"/>
    </source>
</evidence>
<dbReference type="InterPro" id="IPR007829">
    <property type="entry name" value="TM2"/>
</dbReference>
<dbReference type="Pfam" id="PF05154">
    <property type="entry name" value="TM2"/>
    <property type="match status" value="1"/>
</dbReference>
<gene>
    <name evidence="7" type="ORF">NE398_07910</name>
</gene>
<keyword evidence="3 5" id="KW-1133">Transmembrane helix</keyword>
<dbReference type="AlphaFoldDB" id="A0A9X3XN19"/>
<evidence type="ECO:0000259" key="6">
    <source>
        <dbReference type="Pfam" id="PF05154"/>
    </source>
</evidence>
<reference evidence="7" key="1">
    <citation type="submission" date="2022-05" db="EMBL/GenBank/DDBJ databases">
        <title>Draft genome sequence of Clostridium tertium strain CP3 isolated from Peru.</title>
        <authorList>
            <person name="Hurtado R."/>
            <person name="Lima L."/>
            <person name="Sousa T."/>
            <person name="Jaiswal A.K."/>
            <person name="Tiwari S."/>
            <person name="Maturrano L."/>
            <person name="Brenig B."/>
            <person name="Azevedo V."/>
        </authorList>
    </citation>
    <scope>NUCLEOTIDE SEQUENCE</scope>
    <source>
        <strain evidence="7">CP3</strain>
    </source>
</reference>
<evidence type="ECO:0000256" key="1">
    <source>
        <dbReference type="ARBA" id="ARBA00004141"/>
    </source>
</evidence>
<evidence type="ECO:0000256" key="2">
    <source>
        <dbReference type="ARBA" id="ARBA00022692"/>
    </source>
</evidence>
<feature type="domain" description="TM2" evidence="6">
    <location>
        <begin position="1"/>
        <end position="35"/>
    </location>
</feature>
<proteinExistence type="predicted"/>
<protein>
    <submittedName>
        <fullName evidence="7">NINE protein</fullName>
    </submittedName>
</protein>
<evidence type="ECO:0000256" key="4">
    <source>
        <dbReference type="ARBA" id="ARBA00023136"/>
    </source>
</evidence>
<evidence type="ECO:0000313" key="7">
    <source>
        <dbReference type="EMBL" id="MDC4240087.1"/>
    </source>
</evidence>
<keyword evidence="8" id="KW-1185">Reference proteome</keyword>
<keyword evidence="2 5" id="KW-0812">Transmembrane</keyword>
<sequence>MFGAQKFYLGKYKIGILYLILSFTGIIGIIELISFLEGLIYLFTPEEEFFEKYL</sequence>
<accession>A0A9X3XN19</accession>
<feature type="transmembrane region" description="Helical" evidence="5">
    <location>
        <begin position="16"/>
        <end position="44"/>
    </location>
</feature>
<dbReference type="GO" id="GO:0016020">
    <property type="term" value="C:membrane"/>
    <property type="evidence" value="ECO:0007669"/>
    <property type="project" value="UniProtKB-SubCell"/>
</dbReference>
<evidence type="ECO:0000313" key="8">
    <source>
        <dbReference type="Proteomes" id="UP001141183"/>
    </source>
</evidence>
<keyword evidence="4 5" id="KW-0472">Membrane</keyword>
<dbReference type="EMBL" id="JAMRYU010000007">
    <property type="protein sequence ID" value="MDC4240087.1"/>
    <property type="molecule type" value="Genomic_DNA"/>
</dbReference>
<organism evidence="7 8">
    <name type="scientific">Clostridium tertium</name>
    <dbReference type="NCBI Taxonomy" id="1559"/>
    <lineage>
        <taxon>Bacteria</taxon>
        <taxon>Bacillati</taxon>
        <taxon>Bacillota</taxon>
        <taxon>Clostridia</taxon>
        <taxon>Eubacteriales</taxon>
        <taxon>Clostridiaceae</taxon>
        <taxon>Clostridium</taxon>
    </lineage>
</organism>
<comment type="caution">
    <text evidence="7">The sequence shown here is derived from an EMBL/GenBank/DDBJ whole genome shotgun (WGS) entry which is preliminary data.</text>
</comment>
<comment type="subcellular location">
    <subcellularLocation>
        <location evidence="1">Membrane</location>
        <topology evidence="1">Multi-pass membrane protein</topology>
    </subcellularLocation>
</comment>
<name>A0A9X3XN19_9CLOT</name>
<evidence type="ECO:0000256" key="5">
    <source>
        <dbReference type="SAM" id="Phobius"/>
    </source>
</evidence>